<dbReference type="InterPro" id="IPR011009">
    <property type="entry name" value="Kinase-like_dom_sf"/>
</dbReference>
<dbReference type="InterPro" id="IPR002575">
    <property type="entry name" value="Aminoglycoside_PTrfase"/>
</dbReference>
<dbReference type="GO" id="GO:0016740">
    <property type="term" value="F:transferase activity"/>
    <property type="evidence" value="ECO:0007669"/>
    <property type="project" value="UniProtKB-KW"/>
</dbReference>
<accession>A0A2S1JDL5</accession>
<keyword evidence="2" id="KW-0614">Plasmid</keyword>
<proteinExistence type="predicted"/>
<reference evidence="2" key="1">
    <citation type="submission" date="2018-02" db="EMBL/GenBank/DDBJ databases">
        <title>Complete sequence of Escherichia coli strain TAEC1 plasmid pNDM-TAEC1.</title>
        <authorList>
            <person name="Jiang Z."/>
            <person name="Li M."/>
            <person name="Zhao Y."/>
            <person name="Tong Y."/>
            <person name="Shi W."/>
        </authorList>
    </citation>
    <scope>NUCLEOTIDE SEQUENCE</scope>
    <source>
        <strain evidence="2">TAEC1</strain>
        <plasmid evidence="2">pNDM-TAEC1</plasmid>
    </source>
</reference>
<sequence length="106" mass="11467">MVHGDLYVGHVLIDNTERVSGMIDWSEARVDDPAIDMAAHLMVFGEEGLAKLLLTYEAAGGRVWPRLAHHIAERLAFGAVTYALFALDSGNEEYLAAAKAQLAAAE</sequence>
<keyword evidence="2" id="KW-0808">Transferase</keyword>
<dbReference type="EMBL" id="MH001166">
    <property type="protein sequence ID" value="AWF76478.1"/>
    <property type="molecule type" value="Genomic_DNA"/>
</dbReference>
<name>A0A2S1JDL5_ECOLX</name>
<evidence type="ECO:0000313" key="2">
    <source>
        <dbReference type="EMBL" id="AWF76478.1"/>
    </source>
</evidence>
<dbReference type="Gene3D" id="3.90.1200.10">
    <property type="match status" value="1"/>
</dbReference>
<geneLocation type="plasmid" evidence="2">
    <name>pNDM-TAEC1</name>
</geneLocation>
<dbReference type="SUPFAM" id="SSF56112">
    <property type="entry name" value="Protein kinase-like (PK-like)"/>
    <property type="match status" value="1"/>
</dbReference>
<feature type="domain" description="Aminoglycoside phosphotransferase" evidence="1">
    <location>
        <begin position="2"/>
        <end position="68"/>
    </location>
</feature>
<dbReference type="AlphaFoldDB" id="A0A2S1JDL5"/>
<organism evidence="2">
    <name type="scientific">Escherichia coli</name>
    <dbReference type="NCBI Taxonomy" id="562"/>
    <lineage>
        <taxon>Bacteria</taxon>
        <taxon>Pseudomonadati</taxon>
        <taxon>Pseudomonadota</taxon>
        <taxon>Gammaproteobacteria</taxon>
        <taxon>Enterobacterales</taxon>
        <taxon>Enterobacteriaceae</taxon>
        <taxon>Escherichia</taxon>
    </lineage>
</organism>
<protein>
    <submittedName>
        <fullName evidence="2">Macrolide 2'-phosphotransferase</fullName>
    </submittedName>
</protein>
<dbReference type="Pfam" id="PF01636">
    <property type="entry name" value="APH"/>
    <property type="match status" value="1"/>
</dbReference>
<evidence type="ECO:0000259" key="1">
    <source>
        <dbReference type="Pfam" id="PF01636"/>
    </source>
</evidence>